<sequence>MTTVVLVGPTDVRGPGAVEPEAAAEALACLDDEFALVDEQVVRVDDLWTDVLGAAAGPSARAVVVVVPSWWSQHRVERVEGAGRRAGLKLALRQRSEVLWRNGTHVVEVGPELVAVHASDRSTVLLPRTGSPSHLVDDVCEHLVGSAAVLVDDPTRSVGPAVAQRLRTRMVDVTVVDDEAVRQGCGSRRRGIRLPLVGPRGAVVAAASLMIVALCGAAVWHGPRGDAPPSTTWLVEGRVTVEVPADWTAERTLDGPGSARVQIVSPSGQVMHLTQSPIPMGQARDVAAEVVRTALAARQEGVFVDFEPAADVAGVAAMTYRETRPGRRVDWTLVLDGGVRIAIGCQETDTVAAPVADCHRAVRTAREIG</sequence>
<dbReference type="NCBIfam" id="TIGR03931">
    <property type="entry name" value="T7SS_Rv3446c"/>
    <property type="match status" value="1"/>
</dbReference>
<evidence type="ECO:0000313" key="2">
    <source>
        <dbReference type="Proteomes" id="UP000467193"/>
    </source>
</evidence>
<dbReference type="Proteomes" id="UP000467193">
    <property type="component" value="Chromosome"/>
</dbReference>
<name>A0A7I7QPR0_9MYCO</name>
<dbReference type="InterPro" id="IPR023840">
    <property type="entry name" value="T7SS_Rv3446c"/>
</dbReference>
<dbReference type="KEGG" id="msei:MSEDJ_24590"/>
<organism evidence="1 2">
    <name type="scientific">Mycolicibacterium sediminis</name>
    <dbReference type="NCBI Taxonomy" id="1286180"/>
    <lineage>
        <taxon>Bacteria</taxon>
        <taxon>Bacillati</taxon>
        <taxon>Actinomycetota</taxon>
        <taxon>Actinomycetes</taxon>
        <taxon>Mycobacteriales</taxon>
        <taxon>Mycobacteriaceae</taxon>
        <taxon>Mycolicibacterium</taxon>
    </lineage>
</organism>
<proteinExistence type="predicted"/>
<keyword evidence="2" id="KW-1185">Reference proteome</keyword>
<evidence type="ECO:0000313" key="1">
    <source>
        <dbReference type="EMBL" id="BBY28363.1"/>
    </source>
</evidence>
<reference evidence="1 2" key="1">
    <citation type="journal article" date="2019" name="Emerg. Microbes Infect.">
        <title>Comprehensive subspecies identification of 175 nontuberculous mycobacteria species based on 7547 genomic profiles.</title>
        <authorList>
            <person name="Matsumoto Y."/>
            <person name="Kinjo T."/>
            <person name="Motooka D."/>
            <person name="Nabeya D."/>
            <person name="Jung N."/>
            <person name="Uechi K."/>
            <person name="Horii T."/>
            <person name="Iida T."/>
            <person name="Fujita J."/>
            <person name="Nakamura S."/>
        </authorList>
    </citation>
    <scope>NUCLEOTIDE SEQUENCE [LARGE SCALE GENOMIC DNA]</scope>
    <source>
        <strain evidence="1 2">JCM 17899</strain>
    </source>
</reference>
<dbReference type="AlphaFoldDB" id="A0A7I7QPR0"/>
<gene>
    <name evidence="1" type="ORF">MSEDJ_24590</name>
</gene>
<dbReference type="RefSeq" id="WP_163797216.1">
    <property type="nucleotide sequence ID" value="NZ_AP022588.1"/>
</dbReference>
<dbReference type="EMBL" id="AP022588">
    <property type="protein sequence ID" value="BBY28363.1"/>
    <property type="molecule type" value="Genomic_DNA"/>
</dbReference>
<accession>A0A7I7QPR0</accession>
<protein>
    <submittedName>
        <fullName evidence="1">Type VII secretion-associated protein</fullName>
    </submittedName>
</protein>